<gene>
    <name evidence="1" type="ORF">CURHAP_LOCUS47921</name>
</gene>
<sequence>MALHNFIRIHSMMDVEFQPYDDDEELLPQTDDGRTSMEETIVQENVTRAREMDDERETIANLLMSI</sequence>
<reference evidence="1 2" key="1">
    <citation type="submission" date="2020-05" db="EMBL/GenBank/DDBJ databases">
        <authorList>
            <person name="Campoy J."/>
            <person name="Schneeberger K."/>
            <person name="Spophaly S."/>
        </authorList>
    </citation>
    <scope>NUCLEOTIDE SEQUENCE [LARGE SCALE GENOMIC DNA]</scope>
    <source>
        <strain evidence="1">PruArmRojPasFocal</strain>
    </source>
</reference>
<organism evidence="1 2">
    <name type="scientific">Prunus armeniaca</name>
    <name type="common">Apricot</name>
    <name type="synonym">Armeniaca vulgaris</name>
    <dbReference type="NCBI Taxonomy" id="36596"/>
    <lineage>
        <taxon>Eukaryota</taxon>
        <taxon>Viridiplantae</taxon>
        <taxon>Streptophyta</taxon>
        <taxon>Embryophyta</taxon>
        <taxon>Tracheophyta</taxon>
        <taxon>Spermatophyta</taxon>
        <taxon>Magnoliopsida</taxon>
        <taxon>eudicotyledons</taxon>
        <taxon>Gunneridae</taxon>
        <taxon>Pentapetalae</taxon>
        <taxon>rosids</taxon>
        <taxon>fabids</taxon>
        <taxon>Rosales</taxon>
        <taxon>Rosaceae</taxon>
        <taxon>Amygdaloideae</taxon>
        <taxon>Amygdaleae</taxon>
        <taxon>Prunus</taxon>
    </lineage>
</organism>
<protein>
    <submittedName>
        <fullName evidence="1">Uncharacterized protein</fullName>
    </submittedName>
</protein>
<evidence type="ECO:0000313" key="1">
    <source>
        <dbReference type="EMBL" id="CAB4289338.1"/>
    </source>
</evidence>
<name>A0A6J5VTZ8_PRUAR</name>
<dbReference type="EMBL" id="CAEKDK010000008">
    <property type="protein sequence ID" value="CAB4289338.1"/>
    <property type="molecule type" value="Genomic_DNA"/>
</dbReference>
<dbReference type="AlphaFoldDB" id="A0A6J5VTZ8"/>
<proteinExistence type="predicted"/>
<dbReference type="Proteomes" id="UP000507222">
    <property type="component" value="Unassembled WGS sequence"/>
</dbReference>
<evidence type="ECO:0000313" key="2">
    <source>
        <dbReference type="Proteomes" id="UP000507222"/>
    </source>
</evidence>
<accession>A0A6J5VTZ8</accession>